<dbReference type="AlphaFoldDB" id="A0A158J2Y4"/>
<keyword evidence="2" id="KW-0732">Signal</keyword>
<evidence type="ECO:0000259" key="3">
    <source>
        <dbReference type="Pfam" id="PF13670"/>
    </source>
</evidence>
<proteinExistence type="predicted"/>
<feature type="chain" id="PRO_5011117127" description="PepSY domain-containing protein" evidence="2">
    <location>
        <begin position="29"/>
        <end position="155"/>
    </location>
</feature>
<keyword evidence="5" id="KW-1185">Reference proteome</keyword>
<evidence type="ECO:0000256" key="2">
    <source>
        <dbReference type="SAM" id="SignalP"/>
    </source>
</evidence>
<accession>A0A158J2Y4</accession>
<dbReference type="RefSeq" id="WP_087670467.1">
    <property type="nucleotide sequence ID" value="NZ_FCNW02000056.1"/>
</dbReference>
<evidence type="ECO:0000313" key="5">
    <source>
        <dbReference type="Proteomes" id="UP000054977"/>
    </source>
</evidence>
<feature type="compositionally biased region" description="Low complexity" evidence="1">
    <location>
        <begin position="116"/>
        <end position="125"/>
    </location>
</feature>
<sequence length="155" mass="16547">MKRPPLRRSIAIASLVALCAGIAQLAQADDDCTAPLTNWKPVSEIDALARKQGWNVSRVRTDDGCYEIRGLDAQGRHFKAKVDPATLAIIRLKTDGDARDERHGEDGGEHEDRSGPRPGAAGPRAPNDKPGNAASGVQPSNGLLTPGSRPQVQIR</sequence>
<reference evidence="4" key="1">
    <citation type="submission" date="2016-01" db="EMBL/GenBank/DDBJ databases">
        <authorList>
            <person name="Peeters C."/>
        </authorList>
    </citation>
    <scope>NUCLEOTIDE SEQUENCE [LARGE SCALE GENOMIC DNA]</scope>
    <source>
        <strain evidence="4">LMG 22934</strain>
    </source>
</reference>
<dbReference type="InterPro" id="IPR025711">
    <property type="entry name" value="PepSY"/>
</dbReference>
<evidence type="ECO:0000313" key="4">
    <source>
        <dbReference type="EMBL" id="SAL63302.1"/>
    </source>
</evidence>
<dbReference type="STRING" id="326474.AWB65_05868"/>
<feature type="domain" description="PepSY" evidence="3">
    <location>
        <begin position="13"/>
        <end position="92"/>
    </location>
</feature>
<gene>
    <name evidence="4" type="ORF">AWB65_05868</name>
</gene>
<protein>
    <recommendedName>
        <fullName evidence="3">PepSY domain-containing protein</fullName>
    </recommendedName>
</protein>
<feature type="region of interest" description="Disordered" evidence="1">
    <location>
        <begin position="92"/>
        <end position="155"/>
    </location>
</feature>
<organism evidence="4 5">
    <name type="scientific">Caballeronia humi</name>
    <dbReference type="NCBI Taxonomy" id="326474"/>
    <lineage>
        <taxon>Bacteria</taxon>
        <taxon>Pseudomonadati</taxon>
        <taxon>Pseudomonadota</taxon>
        <taxon>Betaproteobacteria</taxon>
        <taxon>Burkholderiales</taxon>
        <taxon>Burkholderiaceae</taxon>
        <taxon>Caballeronia</taxon>
    </lineage>
</organism>
<feature type="compositionally biased region" description="Basic and acidic residues" evidence="1">
    <location>
        <begin position="92"/>
        <end position="115"/>
    </location>
</feature>
<feature type="compositionally biased region" description="Polar residues" evidence="1">
    <location>
        <begin position="135"/>
        <end position="155"/>
    </location>
</feature>
<name>A0A158J2Y4_9BURK</name>
<comment type="caution">
    <text evidence="4">The sequence shown here is derived from an EMBL/GenBank/DDBJ whole genome shotgun (WGS) entry which is preliminary data.</text>
</comment>
<feature type="signal peptide" evidence="2">
    <location>
        <begin position="1"/>
        <end position="28"/>
    </location>
</feature>
<dbReference type="EMBL" id="FCNW02000056">
    <property type="protein sequence ID" value="SAL63302.1"/>
    <property type="molecule type" value="Genomic_DNA"/>
</dbReference>
<evidence type="ECO:0000256" key="1">
    <source>
        <dbReference type="SAM" id="MobiDB-lite"/>
    </source>
</evidence>
<dbReference type="Proteomes" id="UP000054977">
    <property type="component" value="Unassembled WGS sequence"/>
</dbReference>
<dbReference type="Pfam" id="PF13670">
    <property type="entry name" value="PepSY_2"/>
    <property type="match status" value="1"/>
</dbReference>